<proteinExistence type="predicted"/>
<accession>A0A2M4D2Z7</accession>
<reference evidence="1" key="1">
    <citation type="submission" date="2018-01" db="EMBL/GenBank/DDBJ databases">
        <title>An insight into the sialome of Amazonian anophelines.</title>
        <authorList>
            <person name="Ribeiro J.M."/>
            <person name="Scarpassa V."/>
            <person name="Calvo E."/>
        </authorList>
    </citation>
    <scope>NUCLEOTIDE SEQUENCE</scope>
</reference>
<protein>
    <submittedName>
        <fullName evidence="1">Putative secreted protein</fullName>
    </submittedName>
</protein>
<name>A0A2M4D2Z7_ANODA</name>
<evidence type="ECO:0000313" key="1">
    <source>
        <dbReference type="EMBL" id="MBW71952.1"/>
    </source>
</evidence>
<dbReference type="EMBL" id="GGFL01007774">
    <property type="protein sequence ID" value="MBW71952.1"/>
    <property type="molecule type" value="Transcribed_RNA"/>
</dbReference>
<dbReference type="AlphaFoldDB" id="A0A2M4D2Z7"/>
<sequence length="112" mass="12966">MIQSMSSIRLVYRMNVLLSLLAQKRGNRDHLYKINSTRSNGRVNKQHRGHNRTQNRRKGSCFDELLNCYVVFGRPISGDRVTDTIHVYQALIRKRTDNSTTNISDEPVARCC</sequence>
<organism evidence="1">
    <name type="scientific">Anopheles darlingi</name>
    <name type="common">Mosquito</name>
    <dbReference type="NCBI Taxonomy" id="43151"/>
    <lineage>
        <taxon>Eukaryota</taxon>
        <taxon>Metazoa</taxon>
        <taxon>Ecdysozoa</taxon>
        <taxon>Arthropoda</taxon>
        <taxon>Hexapoda</taxon>
        <taxon>Insecta</taxon>
        <taxon>Pterygota</taxon>
        <taxon>Neoptera</taxon>
        <taxon>Endopterygota</taxon>
        <taxon>Diptera</taxon>
        <taxon>Nematocera</taxon>
        <taxon>Culicoidea</taxon>
        <taxon>Culicidae</taxon>
        <taxon>Anophelinae</taxon>
        <taxon>Anopheles</taxon>
    </lineage>
</organism>